<evidence type="ECO:0000256" key="1">
    <source>
        <dbReference type="ARBA" id="ARBA00004141"/>
    </source>
</evidence>
<evidence type="ECO:0000256" key="2">
    <source>
        <dbReference type="ARBA" id="ARBA00022448"/>
    </source>
</evidence>
<keyword evidence="4 6" id="KW-1133">Transmembrane helix</keyword>
<reference evidence="8 9" key="1">
    <citation type="submission" date="2017-10" db="EMBL/GenBank/DDBJ databases">
        <title>Development of genomic resources for the powdery mildew, Erysiphe pulchra.</title>
        <authorList>
            <person name="Wadl P.A."/>
            <person name="Mack B.M."/>
            <person name="Moore G."/>
            <person name="Beltz S.B."/>
        </authorList>
    </citation>
    <scope>NUCLEOTIDE SEQUENCE [LARGE SCALE GENOMIC DNA]</scope>
    <source>
        <strain evidence="8">Cflorida</strain>
    </source>
</reference>
<keyword evidence="3 6" id="KW-0812">Transmembrane</keyword>
<feature type="transmembrane region" description="Helical" evidence="6">
    <location>
        <begin position="347"/>
        <end position="369"/>
    </location>
</feature>
<feature type="domain" description="Major facilitator superfamily (MFS) profile" evidence="7">
    <location>
        <begin position="1"/>
        <end position="421"/>
    </location>
</feature>
<dbReference type="Proteomes" id="UP000237438">
    <property type="component" value="Unassembled WGS sequence"/>
</dbReference>
<feature type="non-terminal residue" evidence="8">
    <location>
        <position position="421"/>
    </location>
</feature>
<comment type="subcellular location">
    <subcellularLocation>
        <location evidence="1">Membrane</location>
        <topology evidence="1">Multi-pass membrane protein</topology>
    </subcellularLocation>
</comment>
<proteinExistence type="predicted"/>
<dbReference type="GO" id="GO:0022857">
    <property type="term" value="F:transmembrane transporter activity"/>
    <property type="evidence" value="ECO:0007669"/>
    <property type="project" value="InterPro"/>
</dbReference>
<keyword evidence="2" id="KW-0813">Transport</keyword>
<dbReference type="PROSITE" id="PS50850">
    <property type="entry name" value="MFS"/>
    <property type="match status" value="1"/>
</dbReference>
<dbReference type="Pfam" id="PF07690">
    <property type="entry name" value="MFS_1"/>
    <property type="match status" value="1"/>
</dbReference>
<dbReference type="InterPro" id="IPR020846">
    <property type="entry name" value="MFS_dom"/>
</dbReference>
<dbReference type="InterPro" id="IPR036259">
    <property type="entry name" value="MFS_trans_sf"/>
</dbReference>
<feature type="transmembrane region" description="Helical" evidence="6">
    <location>
        <begin position="283"/>
        <end position="305"/>
    </location>
</feature>
<comment type="caution">
    <text evidence="8">The sequence shown here is derived from an EMBL/GenBank/DDBJ whole genome shotgun (WGS) entry which is preliminary data.</text>
</comment>
<dbReference type="CDD" id="cd17325">
    <property type="entry name" value="MFS_MdtG_SLC18_like"/>
    <property type="match status" value="1"/>
</dbReference>
<feature type="transmembrane region" description="Helical" evidence="6">
    <location>
        <begin position="62"/>
        <end position="82"/>
    </location>
</feature>
<evidence type="ECO:0000259" key="7">
    <source>
        <dbReference type="PROSITE" id="PS50850"/>
    </source>
</evidence>
<evidence type="ECO:0000256" key="3">
    <source>
        <dbReference type="ARBA" id="ARBA00022692"/>
    </source>
</evidence>
<dbReference type="EMBL" id="PEDP01001910">
    <property type="protein sequence ID" value="POS83080.1"/>
    <property type="molecule type" value="Genomic_DNA"/>
</dbReference>
<sequence>MFTDLFLYGIIVPTLPFILSSRLHLPHNEMQQSISLLLAYYAGASVVASLPAGYIADHLPSHQLPFLSGLLAMLISTALLWLGQTWTILAIARVFQGISASVVWTVGLTMILDAVGSRNLGVVLSSIFGFICVGELLAPVLGGIIYQQLGEAWVFGVGFLMLAFDLVVRILVVEKKVVKRYGWDNILFQKDSNHPNETSPLISTKDKTVVKVTDISSESLNEWKLPSNVPNWFSKIPILYLTSNSPRISASLLLCLTHSMTLGIFDATIPLESFDLFSFTSRSAGLLFIPLILPYLLLAPIAGLIVDRYGTKIPTAIGLLILASPLTLFGTVKAVSSGQEGHIIEVIKFSVLLSICGIGIAFISSQSIIDESFVVDKYEKANPELFPDGAPYAQLYAMNNVVFSLGLTLGPLIAGSIRTNF</sequence>
<dbReference type="OrthoDB" id="5086884at2759"/>
<keyword evidence="5 6" id="KW-0472">Membrane</keyword>
<name>A0A2S4PM29_9PEZI</name>
<dbReference type="AlphaFoldDB" id="A0A2S4PM29"/>
<protein>
    <recommendedName>
        <fullName evidence="7">Major facilitator superfamily (MFS) profile domain-containing protein</fullName>
    </recommendedName>
</protein>
<dbReference type="STRING" id="225359.A0A2S4PM29"/>
<evidence type="ECO:0000313" key="8">
    <source>
        <dbReference type="EMBL" id="POS83080.1"/>
    </source>
</evidence>
<dbReference type="PANTHER" id="PTHR23506:SF37">
    <property type="entry name" value="MAJOR FACILITATOR SUPERFAMILY (MFS) PROFILE DOMAIN-CONTAINING PROTEIN"/>
    <property type="match status" value="1"/>
</dbReference>
<evidence type="ECO:0000256" key="5">
    <source>
        <dbReference type="ARBA" id="ARBA00023136"/>
    </source>
</evidence>
<dbReference type="SUPFAM" id="SSF103473">
    <property type="entry name" value="MFS general substrate transporter"/>
    <property type="match status" value="1"/>
</dbReference>
<dbReference type="InterPro" id="IPR050930">
    <property type="entry name" value="MFS_Vesicular_Transporter"/>
</dbReference>
<evidence type="ECO:0000313" key="9">
    <source>
        <dbReference type="Proteomes" id="UP000237438"/>
    </source>
</evidence>
<keyword evidence="9" id="KW-1185">Reference proteome</keyword>
<evidence type="ECO:0000256" key="4">
    <source>
        <dbReference type="ARBA" id="ARBA00022989"/>
    </source>
</evidence>
<dbReference type="Gene3D" id="1.20.1250.20">
    <property type="entry name" value="MFS general substrate transporter like domains"/>
    <property type="match status" value="2"/>
</dbReference>
<organism evidence="8 9">
    <name type="scientific">Erysiphe pulchra</name>
    <dbReference type="NCBI Taxonomy" id="225359"/>
    <lineage>
        <taxon>Eukaryota</taxon>
        <taxon>Fungi</taxon>
        <taxon>Dikarya</taxon>
        <taxon>Ascomycota</taxon>
        <taxon>Pezizomycotina</taxon>
        <taxon>Leotiomycetes</taxon>
        <taxon>Erysiphales</taxon>
        <taxon>Erysiphaceae</taxon>
        <taxon>Erysiphe</taxon>
    </lineage>
</organism>
<feature type="transmembrane region" description="Helical" evidence="6">
    <location>
        <begin position="122"/>
        <end position="146"/>
    </location>
</feature>
<dbReference type="InterPro" id="IPR011701">
    <property type="entry name" value="MFS"/>
</dbReference>
<feature type="transmembrane region" description="Helical" evidence="6">
    <location>
        <begin position="37"/>
        <end position="56"/>
    </location>
</feature>
<feature type="transmembrane region" description="Helical" evidence="6">
    <location>
        <begin position="317"/>
        <end position="335"/>
    </location>
</feature>
<feature type="transmembrane region" description="Helical" evidence="6">
    <location>
        <begin position="395"/>
        <end position="417"/>
    </location>
</feature>
<accession>A0A2S4PM29</accession>
<dbReference type="PANTHER" id="PTHR23506">
    <property type="entry name" value="GH10249P"/>
    <property type="match status" value="1"/>
</dbReference>
<feature type="transmembrane region" description="Helical" evidence="6">
    <location>
        <begin position="6"/>
        <end position="25"/>
    </location>
</feature>
<evidence type="ECO:0000256" key="6">
    <source>
        <dbReference type="SAM" id="Phobius"/>
    </source>
</evidence>
<dbReference type="GO" id="GO:0016020">
    <property type="term" value="C:membrane"/>
    <property type="evidence" value="ECO:0007669"/>
    <property type="project" value="UniProtKB-SubCell"/>
</dbReference>
<feature type="transmembrane region" description="Helical" evidence="6">
    <location>
        <begin position="153"/>
        <end position="172"/>
    </location>
</feature>
<gene>
    <name evidence="8" type="ORF">EPUL_003738</name>
</gene>